<dbReference type="PANTHER" id="PTHR43003">
    <property type="entry name" value="DNA-3-METHYLADENINE GLYCOSYLASE"/>
    <property type="match status" value="1"/>
</dbReference>
<keyword evidence="2" id="KW-0234">DNA repair</keyword>
<dbReference type="InterPro" id="IPR011257">
    <property type="entry name" value="DNA_glycosylase"/>
</dbReference>
<dbReference type="Proteomes" id="UP000256727">
    <property type="component" value="Unassembled WGS sequence"/>
</dbReference>
<proteinExistence type="predicted"/>
<comment type="caution">
    <text evidence="4">The sequence shown here is derived from an EMBL/GenBank/DDBJ whole genome shotgun (WGS) entry which is preliminary data.</text>
</comment>
<dbReference type="GO" id="GO:0006307">
    <property type="term" value="P:DNA alkylation repair"/>
    <property type="evidence" value="ECO:0007669"/>
    <property type="project" value="TreeGrafter"/>
</dbReference>
<dbReference type="PANTHER" id="PTHR43003:SF6">
    <property type="entry name" value="DNA GLYCOSYLASE"/>
    <property type="match status" value="1"/>
</dbReference>
<dbReference type="Gene3D" id="1.10.340.30">
    <property type="entry name" value="Hypothetical protein, domain 2"/>
    <property type="match status" value="1"/>
</dbReference>
<protein>
    <submittedName>
        <fullName evidence="4">3-methyladenine DNA glycosylase/8-oxoguanine DNA glycosylase</fullName>
    </submittedName>
</protein>
<evidence type="ECO:0000256" key="1">
    <source>
        <dbReference type="ARBA" id="ARBA00022763"/>
    </source>
</evidence>
<dbReference type="GO" id="GO:0032131">
    <property type="term" value="F:alkylated DNA binding"/>
    <property type="evidence" value="ECO:0007669"/>
    <property type="project" value="TreeGrafter"/>
</dbReference>
<dbReference type="GO" id="GO:0005737">
    <property type="term" value="C:cytoplasm"/>
    <property type="evidence" value="ECO:0007669"/>
    <property type="project" value="TreeGrafter"/>
</dbReference>
<evidence type="ECO:0000256" key="2">
    <source>
        <dbReference type="ARBA" id="ARBA00023204"/>
    </source>
</evidence>
<feature type="region of interest" description="Disordered" evidence="3">
    <location>
        <begin position="26"/>
        <end position="48"/>
    </location>
</feature>
<name>A0A3D9LE64_9MICC</name>
<dbReference type="AlphaFoldDB" id="A0A3D9LE64"/>
<dbReference type="GO" id="GO:0043916">
    <property type="term" value="F:DNA-7-methylguanine glycosylase activity"/>
    <property type="evidence" value="ECO:0007669"/>
    <property type="project" value="TreeGrafter"/>
</dbReference>
<dbReference type="GO" id="GO:0008725">
    <property type="term" value="F:DNA-3-methyladenine glycosylase activity"/>
    <property type="evidence" value="ECO:0007669"/>
    <property type="project" value="TreeGrafter"/>
</dbReference>
<organism evidence="4 5">
    <name type="scientific">Citricoccus muralis</name>
    <dbReference type="NCBI Taxonomy" id="169134"/>
    <lineage>
        <taxon>Bacteria</taxon>
        <taxon>Bacillati</taxon>
        <taxon>Actinomycetota</taxon>
        <taxon>Actinomycetes</taxon>
        <taxon>Micrococcales</taxon>
        <taxon>Micrococcaceae</taxon>
        <taxon>Citricoccus</taxon>
    </lineage>
</organism>
<dbReference type="InterPro" id="IPR051912">
    <property type="entry name" value="Alkylbase_DNA_Glycosylase/TA"/>
</dbReference>
<gene>
    <name evidence="4" type="ORF">C8E99_1759</name>
</gene>
<sequence>MRVAGWGLWSAGVLGLRVHGLNGTAEAASGGKSMNPRDHSTGDNGKVLGSLPAPDATVVLEPGVPVDVRLTLGVLQRGQADPTVQSRPDGVWLCYRVPGSGDPVSVLVRPAPSVLVPGPVPVLAWGPGAEAAVADAHRLLGLDDDWSAFDALLAPRSAVVSGAAGAGETAGAVGAAALPHAVAQARRANPGLRLPATGRMVDQLLTVVLEQKVTHDQARSGWRWLVRGFGEAAPAPAPPGMLLAPTAHAVRRIPSWAWHAGWVQPAQSRAMLRVAERASALERLSGVPVGVAAETLTAVPGIGVWTAAETVQRTHGAADTVAVGDYHLAHHVGEVLTGRRTDDAGMLRLLEPWAGHRQRVVRLIGLSGVRFSRFGPRLAPADHRRR</sequence>
<dbReference type="GO" id="GO:0032993">
    <property type="term" value="C:protein-DNA complex"/>
    <property type="evidence" value="ECO:0007669"/>
    <property type="project" value="TreeGrafter"/>
</dbReference>
<keyword evidence="1" id="KW-0227">DNA damage</keyword>
<keyword evidence="5" id="KW-1185">Reference proteome</keyword>
<accession>A0A3D9LE64</accession>
<dbReference type="GO" id="GO:0006285">
    <property type="term" value="P:base-excision repair, AP site formation"/>
    <property type="evidence" value="ECO:0007669"/>
    <property type="project" value="TreeGrafter"/>
</dbReference>
<dbReference type="EMBL" id="QREH01000001">
    <property type="protein sequence ID" value="REE03936.1"/>
    <property type="molecule type" value="Genomic_DNA"/>
</dbReference>
<dbReference type="SUPFAM" id="SSF48150">
    <property type="entry name" value="DNA-glycosylase"/>
    <property type="match status" value="1"/>
</dbReference>
<evidence type="ECO:0000256" key="3">
    <source>
        <dbReference type="SAM" id="MobiDB-lite"/>
    </source>
</evidence>
<reference evidence="4 5" key="1">
    <citation type="submission" date="2018-07" db="EMBL/GenBank/DDBJ databases">
        <title>Sequencing the genomes of 1000 actinobacteria strains.</title>
        <authorList>
            <person name="Klenk H.-P."/>
        </authorList>
    </citation>
    <scope>NUCLEOTIDE SEQUENCE [LARGE SCALE GENOMIC DNA]</scope>
    <source>
        <strain evidence="4 5">DSM 14442</strain>
    </source>
</reference>
<evidence type="ECO:0000313" key="4">
    <source>
        <dbReference type="EMBL" id="REE03936.1"/>
    </source>
</evidence>
<evidence type="ECO:0000313" key="5">
    <source>
        <dbReference type="Proteomes" id="UP000256727"/>
    </source>
</evidence>